<proteinExistence type="inferred from homology"/>
<gene>
    <name evidence="13" type="ORF">WJX74_006259</name>
</gene>
<dbReference type="GO" id="GO:0005737">
    <property type="term" value="C:cytoplasm"/>
    <property type="evidence" value="ECO:0007669"/>
    <property type="project" value="UniProtKB-SubCell"/>
</dbReference>
<keyword evidence="14" id="KW-1185">Reference proteome</keyword>
<dbReference type="PIRSF" id="PIRSF006107">
    <property type="entry name" value="PhpActrans_proteobac"/>
    <property type="match status" value="1"/>
</dbReference>
<evidence type="ECO:0000256" key="2">
    <source>
        <dbReference type="ARBA" id="ARBA00004989"/>
    </source>
</evidence>
<comment type="similarity">
    <text evidence="3">In the C-terminal section; belongs to the phosphate acetyltransferase and butyryltransferase family.</text>
</comment>
<dbReference type="PANTHER" id="PTHR43356:SF3">
    <property type="entry name" value="PHOSPHATE ACETYLTRANSFERASE"/>
    <property type="match status" value="1"/>
</dbReference>
<evidence type="ECO:0000259" key="11">
    <source>
        <dbReference type="Pfam" id="PF01515"/>
    </source>
</evidence>
<evidence type="ECO:0000256" key="5">
    <source>
        <dbReference type="ARBA" id="ARBA00012707"/>
    </source>
</evidence>
<evidence type="ECO:0000256" key="8">
    <source>
        <dbReference type="ARBA" id="ARBA00022679"/>
    </source>
</evidence>
<dbReference type="NCBIfam" id="TIGR00651">
    <property type="entry name" value="pta"/>
    <property type="match status" value="1"/>
</dbReference>
<evidence type="ECO:0000256" key="6">
    <source>
        <dbReference type="ARBA" id="ARBA00021528"/>
    </source>
</evidence>
<dbReference type="Pfam" id="PF07085">
    <property type="entry name" value="DRTGG"/>
    <property type="match status" value="1"/>
</dbReference>
<keyword evidence="9" id="KW-0012">Acyltransferase</keyword>
<dbReference type="InterPro" id="IPR027417">
    <property type="entry name" value="P-loop_NTPase"/>
</dbReference>
<dbReference type="EMBL" id="JALJOS010000008">
    <property type="protein sequence ID" value="KAK9835701.1"/>
    <property type="molecule type" value="Genomic_DNA"/>
</dbReference>
<dbReference type="Gene3D" id="3.40.50.10750">
    <property type="entry name" value="Isocitrate/Isopropylmalate dehydrogenase-like"/>
    <property type="match status" value="1"/>
</dbReference>
<dbReference type="InterPro" id="IPR002505">
    <property type="entry name" value="PTA_PTB"/>
</dbReference>
<evidence type="ECO:0000256" key="1">
    <source>
        <dbReference type="ARBA" id="ARBA00004496"/>
    </source>
</evidence>
<dbReference type="GO" id="GO:0008959">
    <property type="term" value="F:phosphate acetyltransferase activity"/>
    <property type="evidence" value="ECO:0007669"/>
    <property type="project" value="UniProtKB-EC"/>
</dbReference>
<dbReference type="InterPro" id="IPR042113">
    <property type="entry name" value="P_AcTrfase_dom1"/>
</dbReference>
<dbReference type="InterPro" id="IPR016475">
    <property type="entry name" value="P-Actrans_bac"/>
</dbReference>
<comment type="caution">
    <text evidence="13">The sequence shown here is derived from an EMBL/GenBank/DDBJ whole genome shotgun (WGS) entry which is preliminary data.</text>
</comment>
<comment type="pathway">
    <text evidence="2">Metabolic intermediate biosynthesis; acetyl-CoA biosynthesis; acetyl-CoA from acetate: step 2/2.</text>
</comment>
<comment type="subcellular location">
    <subcellularLocation>
        <location evidence="1">Cytoplasm</location>
    </subcellularLocation>
</comment>
<name>A0AAW1RQP7_9CHLO</name>
<evidence type="ECO:0000259" key="12">
    <source>
        <dbReference type="Pfam" id="PF07085"/>
    </source>
</evidence>
<dbReference type="NCBIfam" id="NF004167">
    <property type="entry name" value="PRK05632.1"/>
    <property type="match status" value="1"/>
</dbReference>
<dbReference type="InterPro" id="IPR004614">
    <property type="entry name" value="P_AcTrfase"/>
</dbReference>
<dbReference type="Gene3D" id="3.40.1390.20">
    <property type="entry name" value="HprK N-terminal domain-like"/>
    <property type="match status" value="1"/>
</dbReference>
<dbReference type="InterPro" id="IPR050500">
    <property type="entry name" value="Phos_Acetyltrans/Butyryltrans"/>
</dbReference>
<comment type="similarity">
    <text evidence="4">In the N-terminal section; belongs to the CobB/CobQ family.</text>
</comment>
<dbReference type="SUPFAM" id="SSF53659">
    <property type="entry name" value="Isocitrate/Isopropylmalate dehydrogenase-like"/>
    <property type="match status" value="1"/>
</dbReference>
<evidence type="ECO:0000256" key="10">
    <source>
        <dbReference type="ARBA" id="ARBA00031108"/>
    </source>
</evidence>
<dbReference type="SUPFAM" id="SSF52540">
    <property type="entry name" value="P-loop containing nucleoside triphosphate hydrolases"/>
    <property type="match status" value="1"/>
</dbReference>
<dbReference type="InterPro" id="IPR028979">
    <property type="entry name" value="Ser_kin/Pase_Hpr-like_N_sf"/>
</dbReference>
<dbReference type="AlphaFoldDB" id="A0AAW1RQP7"/>
<dbReference type="Gene3D" id="3.40.50.300">
    <property type="entry name" value="P-loop containing nucleotide triphosphate hydrolases"/>
    <property type="match status" value="1"/>
</dbReference>
<dbReference type="SUPFAM" id="SSF75138">
    <property type="entry name" value="HprK N-terminal domain-like"/>
    <property type="match status" value="1"/>
</dbReference>
<dbReference type="Proteomes" id="UP001438707">
    <property type="component" value="Unassembled WGS sequence"/>
</dbReference>
<dbReference type="Pfam" id="PF13500">
    <property type="entry name" value="AAA_26"/>
    <property type="match status" value="1"/>
</dbReference>
<evidence type="ECO:0000256" key="4">
    <source>
        <dbReference type="ARBA" id="ARBA00009786"/>
    </source>
</evidence>
<accession>A0AAW1RQP7</accession>
<feature type="domain" description="DRTGG" evidence="12">
    <location>
        <begin position="254"/>
        <end position="382"/>
    </location>
</feature>
<dbReference type="Pfam" id="PF01515">
    <property type="entry name" value="PTA_PTB"/>
    <property type="match status" value="1"/>
</dbReference>
<feature type="domain" description="Phosphate acetyl/butaryl transferase" evidence="11">
    <location>
        <begin position="427"/>
        <end position="743"/>
    </location>
</feature>
<evidence type="ECO:0000256" key="9">
    <source>
        <dbReference type="ARBA" id="ARBA00023315"/>
    </source>
</evidence>
<evidence type="ECO:0000256" key="3">
    <source>
        <dbReference type="ARBA" id="ARBA00008756"/>
    </source>
</evidence>
<dbReference type="EC" id="2.3.1.8" evidence="5"/>
<sequence>MLSLRPGRKLFGTAGRRFEVTKLFSEKATLQGSTDAIYITNVDGRRNNSPILLGLIDYLERTSASNVGFFQPVAESPYPHSTTGLPRHVELLHEALKLRREPKDMSAMTAQEAIKLLAVGNWNELLDRVITSYQDYKRGHDLVILEGITTGGAGLVNTMELNARIASSIGTPVMMALDARNDSTAESLVNSALIARQGLIRNQAKVMGIILNKLPHGDPAGLEADIRAGLKDVGLPVFGALPMDPLLSSVRLDEIKAVLGATLAYGPQNAALDSAASEVIVATGTVNELLSQLAACRGPCLVVTSQDRTDVLLAVAAMRLLGSPLPISGMLLTSAGSPRPCSEAAEAALRACYGGLEGSNHLPLPILSVDMPAYDALQAMSRASAAILPSSHAKIEHAKLLFERHVDAEALATELAAPQDQRLTPKMFMHQIMQQCLEKPQNIVLPEGMDKRVLAAAAEIAAKKLAKITILGKPDQISTEARRLGLDLSSCSIIDHTASPDLEKYVDALVEARKHKGLKPDQARDALGDPNTFGVMMVQTGDSDGMVSGAAHTTAATIRPALQVLRGPESPLVSSVFLMCLPHKVLVYGDCAVNVSPAADQLAQIAVTSADTARAFGLEPRVAMLSYSTGTSGSGPEVERVAEAVKIAKGMRPDLMLEGPIQYDAAVDPTIAAAKIKAPSDVAGQANVCIFPDLNTGNNTYKAVQQSTGAIAMGPIMQGFVKPVNDLSRGCTINDIINTVACTSMQSLGVKGER</sequence>
<organism evidence="13 14">
    <name type="scientific">Apatococcus lobatus</name>
    <dbReference type="NCBI Taxonomy" id="904363"/>
    <lineage>
        <taxon>Eukaryota</taxon>
        <taxon>Viridiplantae</taxon>
        <taxon>Chlorophyta</taxon>
        <taxon>core chlorophytes</taxon>
        <taxon>Trebouxiophyceae</taxon>
        <taxon>Chlorellales</taxon>
        <taxon>Chlorellaceae</taxon>
        <taxon>Apatococcus</taxon>
    </lineage>
</organism>
<protein>
    <recommendedName>
        <fullName evidence="6">Phosphate acetyltransferase</fullName>
        <ecNumber evidence="5">2.3.1.8</ecNumber>
    </recommendedName>
    <alternativeName>
        <fullName evidence="10">Phosphotransacetylase</fullName>
    </alternativeName>
</protein>
<dbReference type="NCBIfam" id="NF007233">
    <property type="entry name" value="PRK09653.1"/>
    <property type="match status" value="1"/>
</dbReference>
<dbReference type="Gene3D" id="3.40.50.10950">
    <property type="match status" value="1"/>
</dbReference>
<evidence type="ECO:0000256" key="7">
    <source>
        <dbReference type="ARBA" id="ARBA00022490"/>
    </source>
</evidence>
<keyword evidence="8" id="KW-0808">Transferase</keyword>
<reference evidence="13 14" key="1">
    <citation type="journal article" date="2024" name="Nat. Commun.">
        <title>Phylogenomics reveals the evolutionary origins of lichenization in chlorophyte algae.</title>
        <authorList>
            <person name="Puginier C."/>
            <person name="Libourel C."/>
            <person name="Otte J."/>
            <person name="Skaloud P."/>
            <person name="Haon M."/>
            <person name="Grisel S."/>
            <person name="Petersen M."/>
            <person name="Berrin J.G."/>
            <person name="Delaux P.M."/>
            <person name="Dal Grande F."/>
            <person name="Keller J."/>
        </authorList>
    </citation>
    <scope>NUCLEOTIDE SEQUENCE [LARGE SCALE GENOMIC DNA]</scope>
    <source>
        <strain evidence="13 14">SAG 2145</strain>
    </source>
</reference>
<dbReference type="PANTHER" id="PTHR43356">
    <property type="entry name" value="PHOSPHATE ACETYLTRANSFERASE"/>
    <property type="match status" value="1"/>
</dbReference>
<dbReference type="InterPro" id="IPR010766">
    <property type="entry name" value="DRTGG"/>
</dbReference>
<evidence type="ECO:0000313" key="13">
    <source>
        <dbReference type="EMBL" id="KAK9835701.1"/>
    </source>
</evidence>
<evidence type="ECO:0000313" key="14">
    <source>
        <dbReference type="Proteomes" id="UP001438707"/>
    </source>
</evidence>
<keyword evidence="7" id="KW-0963">Cytoplasm</keyword>
<dbReference type="InterPro" id="IPR042112">
    <property type="entry name" value="P_AcTrfase_dom2"/>
</dbReference>